<dbReference type="InterPro" id="IPR038614">
    <property type="entry name" value="GK_N_sf"/>
</dbReference>
<sequence length="401" mass="40860">MWPDPRAGVTALYELGVAAADPRAAVTAALPKSAPDLVLALGKAAGRMAEAALEQFPGTETLVVTTDGAPAPGGAEILRADHPVPGARSLAAGERIWERLGALGAGERLLVLLSGGASALVTRPVEGVSLEDKRAATVALLGSGASIEGLNLVRQNLSRLKGGGLVRRAMPAEVTALILSDVIGDDISAIGSGPTAPALGTAGEAKRLLERLGIWDDMPETVRAHLTADHPAPGPIEVENRLIGSNAMSLERMQTAAPGSQTFGAPLLGDVADVAGRIVARSGRGLLLWGGEPTVKLGKGDGLGGRSQELALRIALLAEARRWPEGWVCLCGGSDGIDGPTDAAGGIVDAGSLDRMRAAGVDPEEALARNDSYHALKASGDLLITGPTGTNVADLGLLWRP</sequence>
<feature type="domain" description="MOFRL-associated" evidence="2">
    <location>
        <begin position="10"/>
        <end position="226"/>
    </location>
</feature>
<evidence type="ECO:0000313" key="4">
    <source>
        <dbReference type="Proteomes" id="UP000326554"/>
    </source>
</evidence>
<accession>A0A5J5GNR6</accession>
<gene>
    <name evidence="3" type="ORF">F3S47_08955</name>
</gene>
<dbReference type="PANTHER" id="PTHR12227">
    <property type="entry name" value="GLYCERATE KINASE"/>
    <property type="match status" value="1"/>
</dbReference>
<dbReference type="InterPro" id="IPR039760">
    <property type="entry name" value="MOFRL_protein"/>
</dbReference>
<evidence type="ECO:0000259" key="2">
    <source>
        <dbReference type="Pfam" id="PF13660"/>
    </source>
</evidence>
<dbReference type="InterPro" id="IPR025286">
    <property type="entry name" value="MOFRL_assoc_dom"/>
</dbReference>
<proteinExistence type="predicted"/>
<dbReference type="AlphaFoldDB" id="A0A5J5GNR6"/>
<dbReference type="Gene3D" id="3.40.1480.10">
    <property type="entry name" value="MOFRL domain"/>
    <property type="match status" value="1"/>
</dbReference>
<dbReference type="GO" id="GO:0005737">
    <property type="term" value="C:cytoplasm"/>
    <property type="evidence" value="ECO:0007669"/>
    <property type="project" value="TreeGrafter"/>
</dbReference>
<dbReference type="InterPro" id="IPR007835">
    <property type="entry name" value="MOFRL"/>
</dbReference>
<evidence type="ECO:0000313" key="3">
    <source>
        <dbReference type="EMBL" id="KAA9009363.1"/>
    </source>
</evidence>
<dbReference type="Pfam" id="PF05161">
    <property type="entry name" value="MOFRL"/>
    <property type="match status" value="1"/>
</dbReference>
<comment type="caution">
    <text evidence="3">The sequence shown here is derived from an EMBL/GenBank/DDBJ whole genome shotgun (WGS) entry which is preliminary data.</text>
</comment>
<name>A0A5J5GNR6_9RHOB</name>
<dbReference type="InterPro" id="IPR037035">
    <property type="entry name" value="GK-like_C_sf"/>
</dbReference>
<dbReference type="RefSeq" id="WP_150444896.1">
    <property type="nucleotide sequence ID" value="NZ_VYQE01000002.1"/>
</dbReference>
<protein>
    <submittedName>
        <fullName evidence="3">DUF4147 domain-containing protein</fullName>
    </submittedName>
</protein>
<dbReference type="EMBL" id="VYQE01000002">
    <property type="protein sequence ID" value="KAA9009363.1"/>
    <property type="molecule type" value="Genomic_DNA"/>
</dbReference>
<dbReference type="Proteomes" id="UP000326554">
    <property type="component" value="Unassembled WGS sequence"/>
</dbReference>
<dbReference type="Pfam" id="PF13660">
    <property type="entry name" value="DUF4147"/>
    <property type="match status" value="1"/>
</dbReference>
<organism evidence="3 4">
    <name type="scientific">Histidinibacterium aquaticum</name>
    <dbReference type="NCBI Taxonomy" id="2613962"/>
    <lineage>
        <taxon>Bacteria</taxon>
        <taxon>Pseudomonadati</taxon>
        <taxon>Pseudomonadota</taxon>
        <taxon>Alphaproteobacteria</taxon>
        <taxon>Rhodobacterales</taxon>
        <taxon>Paracoccaceae</taxon>
        <taxon>Histidinibacterium</taxon>
    </lineage>
</organism>
<dbReference type="Gene3D" id="3.40.50.10180">
    <property type="entry name" value="Glycerate kinase, MOFRL-like N-terminal domain"/>
    <property type="match status" value="1"/>
</dbReference>
<dbReference type="PANTHER" id="PTHR12227:SF0">
    <property type="entry name" value="GLYCERATE KINASE"/>
    <property type="match status" value="1"/>
</dbReference>
<keyword evidence="4" id="KW-1185">Reference proteome</keyword>
<feature type="domain" description="MOFRL" evidence="1">
    <location>
        <begin position="286"/>
        <end position="394"/>
    </location>
</feature>
<evidence type="ECO:0000259" key="1">
    <source>
        <dbReference type="Pfam" id="PF05161"/>
    </source>
</evidence>
<reference evidence="3 4" key="1">
    <citation type="submission" date="2019-09" db="EMBL/GenBank/DDBJ databases">
        <authorList>
            <person name="Park J.-S."/>
            <person name="Choi H.-J."/>
        </authorList>
    </citation>
    <scope>NUCLEOTIDE SEQUENCE [LARGE SCALE GENOMIC DNA]</scope>
    <source>
        <strain evidence="3 4">176SS1-4</strain>
    </source>
</reference>
<dbReference type="SUPFAM" id="SSF82544">
    <property type="entry name" value="GckA/TtuD-like"/>
    <property type="match status" value="1"/>
</dbReference>
<dbReference type="GO" id="GO:0008887">
    <property type="term" value="F:glycerate kinase activity"/>
    <property type="evidence" value="ECO:0007669"/>
    <property type="project" value="InterPro"/>
</dbReference>